<evidence type="ECO:0000313" key="2">
    <source>
        <dbReference type="Proteomes" id="UP000823775"/>
    </source>
</evidence>
<accession>A0ABS8SG00</accession>
<name>A0ABS8SG00_DATST</name>
<gene>
    <name evidence="1" type="ORF">HAX54_035190</name>
</gene>
<reference evidence="1 2" key="1">
    <citation type="journal article" date="2021" name="BMC Genomics">
        <title>Datura genome reveals duplications of psychoactive alkaloid biosynthetic genes and high mutation rate following tissue culture.</title>
        <authorList>
            <person name="Rajewski A."/>
            <person name="Carter-House D."/>
            <person name="Stajich J."/>
            <person name="Litt A."/>
        </authorList>
    </citation>
    <scope>NUCLEOTIDE SEQUENCE [LARGE SCALE GENOMIC DNA]</scope>
    <source>
        <strain evidence="1">AR-01</strain>
    </source>
</reference>
<dbReference type="Proteomes" id="UP000823775">
    <property type="component" value="Unassembled WGS sequence"/>
</dbReference>
<evidence type="ECO:0000313" key="1">
    <source>
        <dbReference type="EMBL" id="MCD7457479.1"/>
    </source>
</evidence>
<organism evidence="1 2">
    <name type="scientific">Datura stramonium</name>
    <name type="common">Jimsonweed</name>
    <name type="synonym">Common thornapple</name>
    <dbReference type="NCBI Taxonomy" id="4076"/>
    <lineage>
        <taxon>Eukaryota</taxon>
        <taxon>Viridiplantae</taxon>
        <taxon>Streptophyta</taxon>
        <taxon>Embryophyta</taxon>
        <taxon>Tracheophyta</taxon>
        <taxon>Spermatophyta</taxon>
        <taxon>Magnoliopsida</taxon>
        <taxon>eudicotyledons</taxon>
        <taxon>Gunneridae</taxon>
        <taxon>Pentapetalae</taxon>
        <taxon>asterids</taxon>
        <taxon>lamiids</taxon>
        <taxon>Solanales</taxon>
        <taxon>Solanaceae</taxon>
        <taxon>Solanoideae</taxon>
        <taxon>Datureae</taxon>
        <taxon>Datura</taxon>
    </lineage>
</organism>
<sequence length="491" mass="54268">MLVGLCSNSGSLISKGYLVQIWIAGASGTVLLAQDSLYDIDANKGALTSQQLQHYREESTKIQIPNDDMINRGFLQYEVAERCGIQCSKLVPVFSLDSPDSCVAVIELVTAAPDTEFGIKDFNEMKRGLEDVMELFGTHSVVFVMDVQLHEGAQLLPPKRNKRGRDGDTRHGVVLDINGDGFKMAYEAPLSKVKDLRIKYCSPPSPPDLDVGKQEDRGVQCPAPHLKRNIILVVRVTWLVCRNNCIYVSVKVQVQRVISVEKNRAEQEVPHNYVVPPVSASHMEEDPSNMELLAYHQLVFYDEKGREIDASGHDWATYPVVSRLNAPTVVVESIDPEQHVQPSELDSGIARNMEVISVQKSTAEETTHGAVCASQMEENECTADDFRVKLGVDNQLVFYDENGREIDASDHDHDHIEVGDISSSEAQGAYVEPPVSASNIYGCPAGAVEDFPLPNEDFGWHMCALGDFELPNGDFSCNAIDDLVLGFSLWD</sequence>
<keyword evidence="2" id="KW-1185">Reference proteome</keyword>
<dbReference type="EMBL" id="JACEIK010000458">
    <property type="protein sequence ID" value="MCD7457479.1"/>
    <property type="molecule type" value="Genomic_DNA"/>
</dbReference>
<comment type="caution">
    <text evidence="1">The sequence shown here is derived from an EMBL/GenBank/DDBJ whole genome shotgun (WGS) entry which is preliminary data.</text>
</comment>
<proteinExistence type="predicted"/>
<protein>
    <submittedName>
        <fullName evidence="1">Uncharacterized protein</fullName>
    </submittedName>
</protein>